<organism evidence="3 4">
    <name type="scientific">Candidatus Uhrbacteria bacterium CG_4_10_14_0_8_um_filter_58_22</name>
    <dbReference type="NCBI Taxonomy" id="1975029"/>
    <lineage>
        <taxon>Bacteria</taxon>
        <taxon>Candidatus Uhriibacteriota</taxon>
    </lineage>
</organism>
<feature type="region of interest" description="Disordered" evidence="1">
    <location>
        <begin position="177"/>
        <end position="242"/>
    </location>
</feature>
<evidence type="ECO:0000259" key="2">
    <source>
        <dbReference type="Pfam" id="PF04073"/>
    </source>
</evidence>
<evidence type="ECO:0000313" key="4">
    <source>
        <dbReference type="Proteomes" id="UP000230973"/>
    </source>
</evidence>
<dbReference type="EMBL" id="PFLC01000040">
    <property type="protein sequence ID" value="PIY62377.1"/>
    <property type="molecule type" value="Genomic_DNA"/>
</dbReference>
<feature type="compositionally biased region" description="Basic residues" evidence="1">
    <location>
        <begin position="183"/>
        <end position="201"/>
    </location>
</feature>
<protein>
    <recommendedName>
        <fullName evidence="2">YbaK/aminoacyl-tRNA synthetase-associated domain-containing protein</fullName>
    </recommendedName>
</protein>
<dbReference type="GO" id="GO:0002161">
    <property type="term" value="F:aminoacyl-tRNA deacylase activity"/>
    <property type="evidence" value="ECO:0007669"/>
    <property type="project" value="InterPro"/>
</dbReference>
<gene>
    <name evidence="3" type="ORF">COY93_03110</name>
</gene>
<dbReference type="Gene3D" id="3.90.960.10">
    <property type="entry name" value="YbaK/aminoacyl-tRNA synthetase-associated domain"/>
    <property type="match status" value="1"/>
</dbReference>
<dbReference type="AlphaFoldDB" id="A0A2M7QAK9"/>
<evidence type="ECO:0000313" key="3">
    <source>
        <dbReference type="EMBL" id="PIY62377.1"/>
    </source>
</evidence>
<proteinExistence type="predicted"/>
<feature type="domain" description="YbaK/aminoacyl-tRNA synthetase-associated" evidence="2">
    <location>
        <begin position="33"/>
        <end position="158"/>
    </location>
</feature>
<comment type="caution">
    <text evidence="3">The sequence shown here is derived from an EMBL/GenBank/DDBJ whole genome shotgun (WGS) entry which is preliminary data.</text>
</comment>
<dbReference type="SUPFAM" id="SSF55826">
    <property type="entry name" value="YbaK/ProRS associated domain"/>
    <property type="match status" value="1"/>
</dbReference>
<dbReference type="InterPro" id="IPR036754">
    <property type="entry name" value="YbaK/aa-tRNA-synt-asso_dom_sf"/>
</dbReference>
<reference evidence="4" key="1">
    <citation type="submission" date="2017-09" db="EMBL/GenBank/DDBJ databases">
        <title>Depth-based differentiation of microbial function through sediment-hosted aquifers and enrichment of novel symbionts in the deep terrestrial subsurface.</title>
        <authorList>
            <person name="Probst A.J."/>
            <person name="Ladd B."/>
            <person name="Jarett J.K."/>
            <person name="Geller-Mcgrath D.E."/>
            <person name="Sieber C.M.K."/>
            <person name="Emerson J.B."/>
            <person name="Anantharaman K."/>
            <person name="Thomas B.C."/>
            <person name="Malmstrom R."/>
            <person name="Stieglmeier M."/>
            <person name="Klingl A."/>
            <person name="Woyke T."/>
            <person name="Ryan C.M."/>
            <person name="Banfield J.F."/>
        </authorList>
    </citation>
    <scope>NUCLEOTIDE SEQUENCE [LARGE SCALE GENOMIC DNA]</scope>
</reference>
<feature type="compositionally biased region" description="Basic residues" evidence="1">
    <location>
        <begin position="211"/>
        <end position="242"/>
    </location>
</feature>
<dbReference type="InterPro" id="IPR007214">
    <property type="entry name" value="YbaK/aa-tRNA-synth-assoc-dom"/>
</dbReference>
<dbReference type="Proteomes" id="UP000230973">
    <property type="component" value="Unassembled WGS sequence"/>
</dbReference>
<evidence type="ECO:0000256" key="1">
    <source>
        <dbReference type="SAM" id="MobiDB-lite"/>
    </source>
</evidence>
<dbReference type="Pfam" id="PF04073">
    <property type="entry name" value="tRNA_edit"/>
    <property type="match status" value="1"/>
</dbReference>
<sequence length="242" mass="26392">MPKTKTKPKVKPASKQIISFLKKSGIDFDVISHRKVYTAYDLAQTAGAKLEEIAKTLLLRVELPMLKKKGAYFVVVLPASCNVDLQKVKRALKATKVEIAPEGVFKKLGLEPGAVSPFGSLHKFGVLIDQSVLKTKQILVGAESFTESLRLKAKDLVELEQAIVAIVGKKNNLKVQRGSSAKKTVKKTVKPKSKSKVKPLKRGPVGTQTKKTVKKAAKAASHRPAKKKSTGRGPIRRRLPSV</sequence>
<dbReference type="CDD" id="cd04332">
    <property type="entry name" value="YbaK_like"/>
    <property type="match status" value="1"/>
</dbReference>
<accession>A0A2M7QAK9</accession>
<name>A0A2M7QAK9_9BACT</name>